<dbReference type="InterPro" id="IPR050300">
    <property type="entry name" value="GDXG_lipolytic_enzyme"/>
</dbReference>
<dbReference type="AlphaFoldDB" id="A0AAE3JA88"/>
<keyword evidence="4" id="KW-1185">Reference proteome</keyword>
<sequence length="293" mass="33059">MKLLADLILNGAETMKMSENIKKNFDNPERNNGELRADKFKGFITDEWNVDGFNVITVSGKKTNGGHVIFLHGGGYVAEATASHRRIIEELVKMYGLKVTFIDYPLAPEHTYEKTHEIVMKAYREITIKNYGDEFYLFGDSAGGGLALAVLQILRDEKIIPFPKKTVLMSPWVDLTMSNPKIGEAAERDPLLTMDCLYHAAERYIGNGDAKNPVLSPIFGRMDNLGKIFLLTGTHEILNPDCRKLKTKLMAAYGTELEFYEGEKMVHDWILATPFYLEAFKAIEMVGEFYVNG</sequence>
<dbReference type="SUPFAM" id="SSF53474">
    <property type="entry name" value="alpha/beta-Hydrolases"/>
    <property type="match status" value="1"/>
</dbReference>
<dbReference type="Gene3D" id="3.40.50.1820">
    <property type="entry name" value="alpha/beta hydrolase"/>
    <property type="match status" value="1"/>
</dbReference>
<dbReference type="RefSeq" id="WP_147514223.1">
    <property type="nucleotide sequence ID" value="NZ_JAJEQM010000008.1"/>
</dbReference>
<evidence type="ECO:0000256" key="1">
    <source>
        <dbReference type="ARBA" id="ARBA00022801"/>
    </source>
</evidence>
<dbReference type="PANTHER" id="PTHR48081">
    <property type="entry name" value="AB HYDROLASE SUPERFAMILY PROTEIN C4A8.06C"/>
    <property type="match status" value="1"/>
</dbReference>
<protein>
    <submittedName>
        <fullName evidence="3">Alpha/beta hydrolase</fullName>
    </submittedName>
</protein>
<dbReference type="InterPro" id="IPR029058">
    <property type="entry name" value="AB_hydrolase_fold"/>
</dbReference>
<proteinExistence type="predicted"/>
<dbReference type="PANTHER" id="PTHR48081:SF8">
    <property type="entry name" value="ALPHA_BETA HYDROLASE FOLD-3 DOMAIN-CONTAINING PROTEIN-RELATED"/>
    <property type="match status" value="1"/>
</dbReference>
<gene>
    <name evidence="3" type="ORF">LKE05_06915</name>
</gene>
<dbReference type="EMBL" id="JAJEQM010000008">
    <property type="protein sequence ID" value="MCC2210520.1"/>
    <property type="molecule type" value="Genomic_DNA"/>
</dbReference>
<evidence type="ECO:0000259" key="2">
    <source>
        <dbReference type="Pfam" id="PF07859"/>
    </source>
</evidence>
<dbReference type="GO" id="GO:0016787">
    <property type="term" value="F:hydrolase activity"/>
    <property type="evidence" value="ECO:0007669"/>
    <property type="project" value="UniProtKB-KW"/>
</dbReference>
<organism evidence="3 4">
    <name type="scientific">Hominilimicola fabiformis</name>
    <dbReference type="NCBI Taxonomy" id="2885356"/>
    <lineage>
        <taxon>Bacteria</taxon>
        <taxon>Bacillati</taxon>
        <taxon>Bacillota</taxon>
        <taxon>Clostridia</taxon>
        <taxon>Eubacteriales</taxon>
        <taxon>Oscillospiraceae</taxon>
        <taxon>Hominilimicola</taxon>
    </lineage>
</organism>
<dbReference type="Pfam" id="PF07859">
    <property type="entry name" value="Abhydrolase_3"/>
    <property type="match status" value="1"/>
</dbReference>
<keyword evidence="1 3" id="KW-0378">Hydrolase</keyword>
<accession>A0AAE3JA88</accession>
<name>A0AAE3JA88_9FIRM</name>
<dbReference type="Proteomes" id="UP001198242">
    <property type="component" value="Unassembled WGS sequence"/>
</dbReference>
<evidence type="ECO:0000313" key="3">
    <source>
        <dbReference type="EMBL" id="MCC2210520.1"/>
    </source>
</evidence>
<evidence type="ECO:0000313" key="4">
    <source>
        <dbReference type="Proteomes" id="UP001198242"/>
    </source>
</evidence>
<reference evidence="3 4" key="1">
    <citation type="submission" date="2021-10" db="EMBL/GenBank/DDBJ databases">
        <title>Anaerobic single-cell dispensing facilitates the cultivation of human gut bacteria.</title>
        <authorList>
            <person name="Afrizal A."/>
        </authorList>
    </citation>
    <scope>NUCLEOTIDE SEQUENCE [LARGE SCALE GENOMIC DNA]</scope>
    <source>
        <strain evidence="3 4">CLA-AA-H232</strain>
    </source>
</reference>
<feature type="domain" description="Alpha/beta hydrolase fold-3" evidence="2">
    <location>
        <begin position="68"/>
        <end position="270"/>
    </location>
</feature>
<comment type="caution">
    <text evidence="3">The sequence shown here is derived from an EMBL/GenBank/DDBJ whole genome shotgun (WGS) entry which is preliminary data.</text>
</comment>
<dbReference type="InterPro" id="IPR013094">
    <property type="entry name" value="AB_hydrolase_3"/>
</dbReference>